<evidence type="ECO:0000256" key="7">
    <source>
        <dbReference type="ARBA" id="ARBA00022723"/>
    </source>
</evidence>
<comment type="pathway">
    <text evidence="3">Protein modification; protein ubiquitination.</text>
</comment>
<feature type="compositionally biased region" description="Polar residues" evidence="14">
    <location>
        <begin position="351"/>
        <end position="360"/>
    </location>
</feature>
<evidence type="ECO:0000259" key="16">
    <source>
        <dbReference type="PROSITE" id="PS50089"/>
    </source>
</evidence>
<keyword evidence="10" id="KW-0862">Zinc</keyword>
<keyword evidence="12 15" id="KW-0472">Membrane</keyword>
<evidence type="ECO:0000256" key="11">
    <source>
        <dbReference type="ARBA" id="ARBA00022989"/>
    </source>
</evidence>
<evidence type="ECO:0000256" key="9">
    <source>
        <dbReference type="ARBA" id="ARBA00022786"/>
    </source>
</evidence>
<feature type="region of interest" description="Disordered" evidence="14">
    <location>
        <begin position="252"/>
        <end position="274"/>
    </location>
</feature>
<evidence type="ECO:0000313" key="18">
    <source>
        <dbReference type="Proteomes" id="UP001497512"/>
    </source>
</evidence>
<dbReference type="Pfam" id="PF13639">
    <property type="entry name" value="zf-RING_2"/>
    <property type="match status" value="1"/>
</dbReference>
<keyword evidence="11 15" id="KW-1133">Transmembrane helix</keyword>
<gene>
    <name evidence="17" type="ORF">CSSPTR1EN2_LOCUS23659</name>
</gene>
<feature type="compositionally biased region" description="Polar residues" evidence="14">
    <location>
        <begin position="262"/>
        <end position="274"/>
    </location>
</feature>
<evidence type="ECO:0000256" key="2">
    <source>
        <dbReference type="ARBA" id="ARBA00004167"/>
    </source>
</evidence>
<dbReference type="EMBL" id="OZ019901">
    <property type="protein sequence ID" value="CAK9237350.1"/>
    <property type="molecule type" value="Genomic_DNA"/>
</dbReference>
<evidence type="ECO:0000256" key="14">
    <source>
        <dbReference type="SAM" id="MobiDB-lite"/>
    </source>
</evidence>
<dbReference type="Proteomes" id="UP001497512">
    <property type="component" value="Chromosome 9"/>
</dbReference>
<dbReference type="InterPro" id="IPR044600">
    <property type="entry name" value="ATL1/ATL16-like"/>
</dbReference>
<evidence type="ECO:0000256" key="3">
    <source>
        <dbReference type="ARBA" id="ARBA00004906"/>
    </source>
</evidence>
<comment type="subcellular location">
    <subcellularLocation>
        <location evidence="2">Membrane</location>
        <topology evidence="2">Single-pass membrane protein</topology>
    </subcellularLocation>
</comment>
<evidence type="ECO:0000256" key="10">
    <source>
        <dbReference type="ARBA" id="ARBA00022833"/>
    </source>
</evidence>
<feature type="region of interest" description="Disordered" evidence="14">
    <location>
        <begin position="448"/>
        <end position="473"/>
    </location>
</feature>
<dbReference type="PROSITE" id="PS50089">
    <property type="entry name" value="ZF_RING_2"/>
    <property type="match status" value="1"/>
</dbReference>
<evidence type="ECO:0000256" key="5">
    <source>
        <dbReference type="ARBA" id="ARBA00022679"/>
    </source>
</evidence>
<dbReference type="InterPro" id="IPR001841">
    <property type="entry name" value="Znf_RING"/>
</dbReference>
<keyword evidence="9" id="KW-0833">Ubl conjugation pathway</keyword>
<dbReference type="PANTHER" id="PTHR46913">
    <property type="entry name" value="RING-H2 FINGER PROTEIN ATL16"/>
    <property type="match status" value="1"/>
</dbReference>
<evidence type="ECO:0000313" key="17">
    <source>
        <dbReference type="EMBL" id="CAK9237350.1"/>
    </source>
</evidence>
<protein>
    <recommendedName>
        <fullName evidence="4">RING-type E3 ubiquitin transferase</fullName>
        <ecNumber evidence="4">2.3.2.27</ecNumber>
    </recommendedName>
</protein>
<proteinExistence type="predicted"/>
<feature type="compositionally biased region" description="Low complexity" evidence="14">
    <location>
        <begin position="295"/>
        <end position="314"/>
    </location>
</feature>
<keyword evidence="8 13" id="KW-0863">Zinc-finger</keyword>
<feature type="region of interest" description="Disordered" evidence="14">
    <location>
        <begin position="351"/>
        <end position="378"/>
    </location>
</feature>
<accession>A0ABP0V4Z9</accession>
<feature type="domain" description="RING-type" evidence="16">
    <location>
        <begin position="165"/>
        <end position="207"/>
    </location>
</feature>
<dbReference type="InterPro" id="IPR013083">
    <property type="entry name" value="Znf_RING/FYVE/PHD"/>
</dbReference>
<feature type="compositionally biased region" description="Polar residues" evidence="14">
    <location>
        <begin position="315"/>
        <end position="326"/>
    </location>
</feature>
<dbReference type="SUPFAM" id="SSF57850">
    <property type="entry name" value="RING/U-box"/>
    <property type="match status" value="1"/>
</dbReference>
<evidence type="ECO:0000256" key="12">
    <source>
        <dbReference type="ARBA" id="ARBA00023136"/>
    </source>
</evidence>
<evidence type="ECO:0000256" key="6">
    <source>
        <dbReference type="ARBA" id="ARBA00022692"/>
    </source>
</evidence>
<keyword evidence="18" id="KW-1185">Reference proteome</keyword>
<comment type="catalytic activity">
    <reaction evidence="1">
        <text>S-ubiquitinyl-[E2 ubiquitin-conjugating enzyme]-L-cysteine + [acceptor protein]-L-lysine = [E2 ubiquitin-conjugating enzyme]-L-cysteine + N(6)-ubiquitinyl-[acceptor protein]-L-lysine.</text>
        <dbReference type="EC" id="2.3.2.27"/>
    </reaction>
</comment>
<evidence type="ECO:0000256" key="4">
    <source>
        <dbReference type="ARBA" id="ARBA00012483"/>
    </source>
</evidence>
<dbReference type="Gene3D" id="3.30.40.10">
    <property type="entry name" value="Zinc/RING finger domain, C3HC4 (zinc finger)"/>
    <property type="match status" value="1"/>
</dbReference>
<feature type="region of interest" description="Disordered" evidence="14">
    <location>
        <begin position="295"/>
        <end position="326"/>
    </location>
</feature>
<feature type="transmembrane region" description="Helical" evidence="15">
    <location>
        <begin position="44"/>
        <end position="66"/>
    </location>
</feature>
<sequence>MSSASWQNNMMAPVSPEAAWSSSSTSSSNENSSLASTYIVNSKILVVAVAVLFGVVLFILCIHIYAKWYWRAMQQAGNTGATQNAVQGAGGRSSTQSMFSYLNSSWSWRRIWQQMNFLSAGESNLASQIQLLDQGLGLDKAVVELLPTFVYYREAENLKGTVLECAVCLEEFEEKETGRLLPKCNHSFHLDCIDMWFLSHSTCPLCRTSMKPDIDKAHDLWLELESNPSRPYQQFWVNESTVVSTTEAQAGSSLSSNIGSSATPGVSVQGSTQNQSWEEVANHGVNLGLRLEHQQQQLQDDAQQSQALATTSSSGPSSKGQEQSNVSNSAIVPAHIPPYVLFWGMSSTHENAQSSATGLNSPLEPPAQQGFHASGSGSGQAFSVAIDMMQPITPASSPVAVADSAAEAGPSTSRSLHMMQKVQLELSLKRLLSRGNNIVATVVTAAPPYNSSTDLEQGAAAGPSSSTISQEPL</sequence>
<evidence type="ECO:0000256" key="13">
    <source>
        <dbReference type="PROSITE-ProRule" id="PRU00175"/>
    </source>
</evidence>
<keyword evidence="6 15" id="KW-0812">Transmembrane</keyword>
<organism evidence="17 18">
    <name type="scientific">Sphagnum troendelagicum</name>
    <dbReference type="NCBI Taxonomy" id="128251"/>
    <lineage>
        <taxon>Eukaryota</taxon>
        <taxon>Viridiplantae</taxon>
        <taxon>Streptophyta</taxon>
        <taxon>Embryophyta</taxon>
        <taxon>Bryophyta</taxon>
        <taxon>Sphagnophytina</taxon>
        <taxon>Sphagnopsida</taxon>
        <taxon>Sphagnales</taxon>
        <taxon>Sphagnaceae</taxon>
        <taxon>Sphagnum</taxon>
    </lineage>
</organism>
<evidence type="ECO:0000256" key="1">
    <source>
        <dbReference type="ARBA" id="ARBA00000900"/>
    </source>
</evidence>
<evidence type="ECO:0000256" key="15">
    <source>
        <dbReference type="SAM" id="Phobius"/>
    </source>
</evidence>
<keyword evidence="7" id="KW-0479">Metal-binding</keyword>
<evidence type="ECO:0000256" key="8">
    <source>
        <dbReference type="ARBA" id="ARBA00022771"/>
    </source>
</evidence>
<feature type="compositionally biased region" description="Polar residues" evidence="14">
    <location>
        <begin position="463"/>
        <end position="473"/>
    </location>
</feature>
<keyword evidence="5" id="KW-0808">Transferase</keyword>
<feature type="compositionally biased region" description="Low complexity" evidence="14">
    <location>
        <begin position="252"/>
        <end position="261"/>
    </location>
</feature>
<dbReference type="SMART" id="SM00184">
    <property type="entry name" value="RING"/>
    <property type="match status" value="1"/>
</dbReference>
<dbReference type="CDD" id="cd16461">
    <property type="entry name" value="RING-H2_EL5-like"/>
    <property type="match status" value="1"/>
</dbReference>
<dbReference type="PANTHER" id="PTHR46913:SF1">
    <property type="entry name" value="RING-H2 FINGER PROTEIN ATL16"/>
    <property type="match status" value="1"/>
</dbReference>
<name>A0ABP0V4Z9_9BRYO</name>
<reference evidence="17" key="1">
    <citation type="submission" date="2024-02" db="EMBL/GenBank/DDBJ databases">
        <authorList>
            <consortium name="ELIXIR-Norway"/>
            <consortium name="Elixir Norway"/>
        </authorList>
    </citation>
    <scope>NUCLEOTIDE SEQUENCE</scope>
</reference>
<dbReference type="EC" id="2.3.2.27" evidence="4"/>